<accession>A0A7J6LJ08</accession>
<feature type="signal peptide" evidence="1">
    <location>
        <begin position="1"/>
        <end position="17"/>
    </location>
</feature>
<dbReference type="EMBL" id="JABANN010000286">
    <property type="protein sequence ID" value="KAF4663538.1"/>
    <property type="molecule type" value="Genomic_DNA"/>
</dbReference>
<evidence type="ECO:0000313" key="5">
    <source>
        <dbReference type="Proteomes" id="UP000572268"/>
    </source>
</evidence>
<dbReference type="AlphaFoldDB" id="A0A7J6LJ08"/>
<sequence length="170" mass="18658">MIKQALGIAVLLPSAEAAPFGLSVKKPRQQQHPGECLVEASGQGSAIFRYEELENQPSLTVTDLFCKHHMTKAGGTGVTYKEQALNELAPGLDHEENKKLKEKLNENYGPFDKCKVWVQQHFKTAKNRGEIPSGILYSNSKYVAYLCTEAKTKGTESGGDEGAEEEEGDE</sequence>
<organism evidence="2 4">
    <name type="scientific">Perkinsus olseni</name>
    <name type="common">Perkinsus atlanticus</name>
    <dbReference type="NCBI Taxonomy" id="32597"/>
    <lineage>
        <taxon>Eukaryota</taxon>
        <taxon>Sar</taxon>
        <taxon>Alveolata</taxon>
        <taxon>Perkinsozoa</taxon>
        <taxon>Perkinsea</taxon>
        <taxon>Perkinsida</taxon>
        <taxon>Perkinsidae</taxon>
        <taxon>Perkinsus</taxon>
    </lineage>
</organism>
<feature type="chain" id="PRO_5036205359" evidence="1">
    <location>
        <begin position="18"/>
        <end position="170"/>
    </location>
</feature>
<evidence type="ECO:0000313" key="2">
    <source>
        <dbReference type="EMBL" id="KAF4658881.1"/>
    </source>
</evidence>
<evidence type="ECO:0000256" key="1">
    <source>
        <dbReference type="SAM" id="SignalP"/>
    </source>
</evidence>
<keyword evidence="1" id="KW-0732">Signal</keyword>
<name>A0A7J6LJ08_PEROL</name>
<reference evidence="4 5" key="1">
    <citation type="submission" date="2020-04" db="EMBL/GenBank/DDBJ databases">
        <title>Perkinsus olseni comparative genomics.</title>
        <authorList>
            <person name="Bogema D.R."/>
        </authorList>
    </citation>
    <scope>NUCLEOTIDE SEQUENCE [LARGE SCALE GENOMIC DNA]</scope>
    <source>
        <strain evidence="2">ATCC PRA-179</strain>
        <strain evidence="3">ATCC PRA-31</strain>
    </source>
</reference>
<protein>
    <submittedName>
        <fullName evidence="2">Uncharacterized protein</fullName>
    </submittedName>
</protein>
<gene>
    <name evidence="3" type="ORF">FOL46_004692</name>
    <name evidence="2" type="ORF">FOZ61_005204</name>
</gene>
<dbReference type="OrthoDB" id="10301681at2759"/>
<dbReference type="Proteomes" id="UP000572268">
    <property type="component" value="Unassembled WGS sequence"/>
</dbReference>
<proteinExistence type="predicted"/>
<dbReference type="Proteomes" id="UP000570595">
    <property type="component" value="Unassembled WGS sequence"/>
</dbReference>
<evidence type="ECO:0000313" key="4">
    <source>
        <dbReference type="Proteomes" id="UP000570595"/>
    </source>
</evidence>
<comment type="caution">
    <text evidence="2">The sequence shown here is derived from an EMBL/GenBank/DDBJ whole genome shotgun (WGS) entry which is preliminary data.</text>
</comment>
<evidence type="ECO:0000313" key="3">
    <source>
        <dbReference type="EMBL" id="KAF4663538.1"/>
    </source>
</evidence>
<dbReference type="EMBL" id="JABAHT010000291">
    <property type="protein sequence ID" value="KAF4658881.1"/>
    <property type="molecule type" value="Genomic_DNA"/>
</dbReference>